<keyword evidence="4" id="KW-0862">Zinc</keyword>
<dbReference type="PANTHER" id="PTHR24409">
    <property type="entry name" value="ZINC FINGER PROTEIN 142"/>
    <property type="match status" value="1"/>
</dbReference>
<dbReference type="GO" id="GO:0005634">
    <property type="term" value="C:nucleus"/>
    <property type="evidence" value="ECO:0007669"/>
    <property type="project" value="TreeGrafter"/>
</dbReference>
<keyword evidence="3 5" id="KW-0863">Zinc-finger</keyword>
<feature type="domain" description="C2H2-type" evidence="6">
    <location>
        <begin position="289"/>
        <end position="315"/>
    </location>
</feature>
<name>A0A8H4B7Q9_MUCCL</name>
<dbReference type="AlphaFoldDB" id="A0A8H4B7Q9"/>
<protein>
    <recommendedName>
        <fullName evidence="6">C2H2-type domain-containing protein</fullName>
    </recommendedName>
</protein>
<dbReference type="PROSITE" id="PS00028">
    <property type="entry name" value="ZINC_FINGER_C2H2_1"/>
    <property type="match status" value="7"/>
</dbReference>
<dbReference type="GO" id="GO:0000981">
    <property type="term" value="F:DNA-binding transcription factor activity, RNA polymerase II-specific"/>
    <property type="evidence" value="ECO:0007669"/>
    <property type="project" value="TreeGrafter"/>
</dbReference>
<feature type="domain" description="C2H2-type" evidence="6">
    <location>
        <begin position="195"/>
        <end position="223"/>
    </location>
</feature>
<evidence type="ECO:0000313" key="8">
    <source>
        <dbReference type="Proteomes" id="UP000469890"/>
    </source>
</evidence>
<comment type="caution">
    <text evidence="7">The sequence shown here is derived from an EMBL/GenBank/DDBJ whole genome shotgun (WGS) entry which is preliminary data.</text>
</comment>
<dbReference type="GO" id="GO:0000977">
    <property type="term" value="F:RNA polymerase II transcription regulatory region sequence-specific DNA binding"/>
    <property type="evidence" value="ECO:0007669"/>
    <property type="project" value="TreeGrafter"/>
</dbReference>
<evidence type="ECO:0000256" key="5">
    <source>
        <dbReference type="PROSITE-ProRule" id="PRU00042"/>
    </source>
</evidence>
<reference evidence="7 8" key="1">
    <citation type="submission" date="2019-09" db="EMBL/GenBank/DDBJ databases">
        <authorList>
            <consortium name="DOE Joint Genome Institute"/>
            <person name="Mondo S.J."/>
            <person name="Navarro-Mendoza M.I."/>
            <person name="Perez-Arques C."/>
            <person name="Panchal S."/>
            <person name="Nicolas F.E."/>
            <person name="Ganguly P."/>
            <person name="Pangilinan J."/>
            <person name="Grigoriev I."/>
            <person name="Heitman J."/>
            <person name="Sanya K."/>
            <person name="Garre V."/>
        </authorList>
    </citation>
    <scope>NUCLEOTIDE SEQUENCE [LARGE SCALE GENOMIC DNA]</scope>
    <source>
        <strain evidence="7 8">MU402</strain>
    </source>
</reference>
<accession>A0A8H4B7Q9</accession>
<dbReference type="InterPro" id="IPR003604">
    <property type="entry name" value="Matrin/U1-like-C_Znf_C2H2"/>
</dbReference>
<dbReference type="PROSITE" id="PS50157">
    <property type="entry name" value="ZINC_FINGER_C2H2_2"/>
    <property type="match status" value="3"/>
</dbReference>
<gene>
    <name evidence="7" type="ORF">FB192DRAFT_1036309</name>
</gene>
<organism evidence="7 8">
    <name type="scientific">Mucor circinelloides f. lusitanicus</name>
    <name type="common">Mucor racemosus var. lusitanicus</name>
    <dbReference type="NCBI Taxonomy" id="29924"/>
    <lineage>
        <taxon>Eukaryota</taxon>
        <taxon>Fungi</taxon>
        <taxon>Fungi incertae sedis</taxon>
        <taxon>Mucoromycota</taxon>
        <taxon>Mucoromycotina</taxon>
        <taxon>Mucoromycetes</taxon>
        <taxon>Mucorales</taxon>
        <taxon>Mucorineae</taxon>
        <taxon>Mucoraceae</taxon>
        <taxon>Mucor</taxon>
    </lineage>
</organism>
<evidence type="ECO:0000259" key="6">
    <source>
        <dbReference type="PROSITE" id="PS50157"/>
    </source>
</evidence>
<dbReference type="Proteomes" id="UP000469890">
    <property type="component" value="Unassembled WGS sequence"/>
</dbReference>
<dbReference type="Pfam" id="PF12874">
    <property type="entry name" value="zf-met"/>
    <property type="match status" value="2"/>
</dbReference>
<keyword evidence="1" id="KW-0479">Metal-binding</keyword>
<dbReference type="PANTHER" id="PTHR24409:SF295">
    <property type="entry name" value="AZ2-RELATED"/>
    <property type="match status" value="1"/>
</dbReference>
<evidence type="ECO:0000256" key="1">
    <source>
        <dbReference type="ARBA" id="ARBA00022723"/>
    </source>
</evidence>
<dbReference type="EMBL" id="JAAECE010000011">
    <property type="protein sequence ID" value="KAF1796885.1"/>
    <property type="molecule type" value="Genomic_DNA"/>
</dbReference>
<evidence type="ECO:0000256" key="2">
    <source>
        <dbReference type="ARBA" id="ARBA00022737"/>
    </source>
</evidence>
<proteinExistence type="predicted"/>
<evidence type="ECO:0000313" key="7">
    <source>
        <dbReference type="EMBL" id="KAF1796885.1"/>
    </source>
</evidence>
<dbReference type="SMART" id="SM00355">
    <property type="entry name" value="ZnF_C2H2"/>
    <property type="match status" value="7"/>
</dbReference>
<dbReference type="GO" id="GO:0008270">
    <property type="term" value="F:zinc ion binding"/>
    <property type="evidence" value="ECO:0007669"/>
    <property type="project" value="UniProtKB-KW"/>
</dbReference>
<dbReference type="Gene3D" id="3.30.160.60">
    <property type="entry name" value="Classic Zinc Finger"/>
    <property type="match status" value="4"/>
</dbReference>
<dbReference type="SMART" id="SM00451">
    <property type="entry name" value="ZnF_U1"/>
    <property type="match status" value="3"/>
</dbReference>
<sequence length="315" mass="37187">MFGSKGYYYRCDICYQRLPNLKSVLEHRESNHISNFYGSTTMAKNLDKEPDLYNPDFYCKSCEKGYRDRNAYRGHLRKVHYMVLKPLRYQIPQKTNATPDPNDPNHNCKVCNFTYKRKSNYKDHCRYVHGLNPAEFVNQASPSSSLTNLYCQTCDKRFSSSYCYRLHLFVIHKVDIRQILQKQKDTLPNVNDPNNYCRACQKTYSSKGGYRAHLRLVHQMILPLSRVNNVNHKQLPDPYNRNHYCSVCKKKYSQAGVYRQHCRQAHLMVLGHHSIVNPNAEINVNDPDFYCSQCERSFSTKVFFKRHLQRIHSTM</sequence>
<keyword evidence="2" id="KW-0677">Repeat</keyword>
<evidence type="ECO:0000256" key="4">
    <source>
        <dbReference type="ARBA" id="ARBA00022833"/>
    </source>
</evidence>
<feature type="domain" description="C2H2-type" evidence="6">
    <location>
        <begin position="57"/>
        <end position="80"/>
    </location>
</feature>
<dbReference type="InterPro" id="IPR013087">
    <property type="entry name" value="Znf_C2H2_type"/>
</dbReference>
<dbReference type="Pfam" id="PF00096">
    <property type="entry name" value="zf-C2H2"/>
    <property type="match status" value="1"/>
</dbReference>
<evidence type="ECO:0000256" key="3">
    <source>
        <dbReference type="ARBA" id="ARBA00022771"/>
    </source>
</evidence>